<organism evidence="1 2">
    <name type="scientific">Lipomyces starkeyi NRRL Y-11557</name>
    <dbReference type="NCBI Taxonomy" id="675824"/>
    <lineage>
        <taxon>Eukaryota</taxon>
        <taxon>Fungi</taxon>
        <taxon>Dikarya</taxon>
        <taxon>Ascomycota</taxon>
        <taxon>Saccharomycotina</taxon>
        <taxon>Lipomycetes</taxon>
        <taxon>Lipomycetales</taxon>
        <taxon>Lipomycetaceae</taxon>
        <taxon>Lipomyces</taxon>
    </lineage>
</organism>
<dbReference type="AlphaFoldDB" id="A0A1E3QB16"/>
<sequence>MVQYSLHSVVSPNESHNSAMQYLCSRPTEKDSEVTGIGAYKRRIIFAPFTKLSRRRRRAINRRRMEFDMVSYGVLTFPEQEYYPSSPVHHANHREFWNNDDEYKFDDENASCGSPIDPFNDQENVIEDNDYLYCTCPSNDRNRNRNHKNSFADKGWNWLFGRCGYCKARARAEVKRQARIRIAESATTRWKPMGIINKIFDRDTLSHD</sequence>
<dbReference type="Proteomes" id="UP000094385">
    <property type="component" value="Unassembled WGS sequence"/>
</dbReference>
<evidence type="ECO:0000313" key="1">
    <source>
        <dbReference type="EMBL" id="ODQ74758.1"/>
    </source>
</evidence>
<reference evidence="1 2" key="1">
    <citation type="journal article" date="2016" name="Proc. Natl. Acad. Sci. U.S.A.">
        <title>Comparative genomics of biotechnologically important yeasts.</title>
        <authorList>
            <person name="Riley R."/>
            <person name="Haridas S."/>
            <person name="Wolfe K.H."/>
            <person name="Lopes M.R."/>
            <person name="Hittinger C.T."/>
            <person name="Goeker M."/>
            <person name="Salamov A.A."/>
            <person name="Wisecaver J.H."/>
            <person name="Long T.M."/>
            <person name="Calvey C.H."/>
            <person name="Aerts A.L."/>
            <person name="Barry K.W."/>
            <person name="Choi C."/>
            <person name="Clum A."/>
            <person name="Coughlan A.Y."/>
            <person name="Deshpande S."/>
            <person name="Douglass A.P."/>
            <person name="Hanson S.J."/>
            <person name="Klenk H.-P."/>
            <person name="LaButti K.M."/>
            <person name="Lapidus A."/>
            <person name="Lindquist E.A."/>
            <person name="Lipzen A.M."/>
            <person name="Meier-Kolthoff J.P."/>
            <person name="Ohm R.A."/>
            <person name="Otillar R.P."/>
            <person name="Pangilinan J.L."/>
            <person name="Peng Y."/>
            <person name="Rokas A."/>
            <person name="Rosa C.A."/>
            <person name="Scheuner C."/>
            <person name="Sibirny A.A."/>
            <person name="Slot J.C."/>
            <person name="Stielow J.B."/>
            <person name="Sun H."/>
            <person name="Kurtzman C.P."/>
            <person name="Blackwell M."/>
            <person name="Grigoriev I.V."/>
            <person name="Jeffries T.W."/>
        </authorList>
    </citation>
    <scope>NUCLEOTIDE SEQUENCE [LARGE SCALE GENOMIC DNA]</scope>
    <source>
        <strain evidence="1 2">NRRL Y-11557</strain>
    </source>
</reference>
<dbReference type="EMBL" id="KV454291">
    <property type="protein sequence ID" value="ODQ74758.1"/>
    <property type="molecule type" value="Genomic_DNA"/>
</dbReference>
<accession>A0A1E3QB16</accession>
<proteinExistence type="predicted"/>
<name>A0A1E3QB16_LIPST</name>
<keyword evidence="2" id="KW-1185">Reference proteome</keyword>
<evidence type="ECO:0000313" key="2">
    <source>
        <dbReference type="Proteomes" id="UP000094385"/>
    </source>
</evidence>
<gene>
    <name evidence="1" type="ORF">LIPSTDRAFT_109656</name>
</gene>
<protein>
    <submittedName>
        <fullName evidence="1">Uncharacterized protein</fullName>
    </submittedName>
</protein>